<dbReference type="InterPro" id="IPR006175">
    <property type="entry name" value="YjgF/YER057c/UK114"/>
</dbReference>
<dbReference type="PANTHER" id="PTHR11803">
    <property type="entry name" value="2-IMINOBUTANOATE/2-IMINOPROPANOATE DEAMINASE RIDA"/>
    <property type="match status" value="1"/>
</dbReference>
<proteinExistence type="inferred from homology"/>
<dbReference type="Gene3D" id="3.30.1330.40">
    <property type="entry name" value="RutC-like"/>
    <property type="match status" value="1"/>
</dbReference>
<dbReference type="AlphaFoldDB" id="A0A370KEW1"/>
<evidence type="ECO:0008006" key="4">
    <source>
        <dbReference type="Google" id="ProtNLM"/>
    </source>
</evidence>
<evidence type="ECO:0000313" key="2">
    <source>
        <dbReference type="EMBL" id="RDJ02755.1"/>
    </source>
</evidence>
<name>A0A370KEW1_9HYPH</name>
<dbReference type="InterPro" id="IPR035959">
    <property type="entry name" value="RutC-like_sf"/>
</dbReference>
<dbReference type="GO" id="GO:0005829">
    <property type="term" value="C:cytosol"/>
    <property type="evidence" value="ECO:0007669"/>
    <property type="project" value="TreeGrafter"/>
</dbReference>
<accession>A0A370KEW1</accession>
<dbReference type="RefSeq" id="WP_114715811.1">
    <property type="nucleotide sequence ID" value="NZ_KZ857269.1"/>
</dbReference>
<protein>
    <recommendedName>
        <fullName evidence="4">RidA family protein</fullName>
    </recommendedName>
</protein>
<evidence type="ECO:0000256" key="1">
    <source>
        <dbReference type="ARBA" id="ARBA00010552"/>
    </source>
</evidence>
<dbReference type="GO" id="GO:0019239">
    <property type="term" value="F:deaminase activity"/>
    <property type="evidence" value="ECO:0007669"/>
    <property type="project" value="TreeGrafter"/>
</dbReference>
<dbReference type="Proteomes" id="UP000254939">
    <property type="component" value="Unassembled WGS sequence"/>
</dbReference>
<dbReference type="SUPFAM" id="SSF55298">
    <property type="entry name" value="YjgF-like"/>
    <property type="match status" value="1"/>
</dbReference>
<dbReference type="OrthoDB" id="9809792at2"/>
<reference evidence="2 3" key="1">
    <citation type="submission" date="2017-03" db="EMBL/GenBank/DDBJ databases">
        <title>Genome analysis of Rhizobial strains effectives or ineffectives for nitrogen fixation isolated from bean seeds.</title>
        <authorList>
            <person name="Peralta H."/>
            <person name="Aguilar-Vera A."/>
            <person name="Mora Y."/>
            <person name="Vargas-Lagunas C."/>
            <person name="Girard L."/>
            <person name="Mora J."/>
        </authorList>
    </citation>
    <scope>NUCLEOTIDE SEQUENCE [LARGE SCALE GENOMIC DNA]</scope>
    <source>
        <strain evidence="2 3">CCGM3</strain>
    </source>
</reference>
<evidence type="ECO:0000313" key="3">
    <source>
        <dbReference type="Proteomes" id="UP000254939"/>
    </source>
</evidence>
<sequence>MDRVVIIPEEMREIVARAGYAPAVKVGDTIYVVGQVGRTRDLQVIEDAQEQFRAMWENLRIVLEAANCTFDDVVEMTSYHVEMSKHMDIFRTVKNEVFPKGTYAWTRIGVSELAHAGLLAEVKCVAVKQSQTTSS</sequence>
<dbReference type="Pfam" id="PF01042">
    <property type="entry name" value="Ribonuc_L-PSP"/>
    <property type="match status" value="1"/>
</dbReference>
<comment type="similarity">
    <text evidence="1">Belongs to the RutC family.</text>
</comment>
<gene>
    <name evidence="2" type="ORF">B5K06_32320</name>
</gene>
<organism evidence="2 3">
    <name type="scientific">Rhizobium grahamii</name>
    <dbReference type="NCBI Taxonomy" id="1120045"/>
    <lineage>
        <taxon>Bacteria</taxon>
        <taxon>Pseudomonadati</taxon>
        <taxon>Pseudomonadota</taxon>
        <taxon>Alphaproteobacteria</taxon>
        <taxon>Hyphomicrobiales</taxon>
        <taxon>Rhizobiaceae</taxon>
        <taxon>Rhizobium/Agrobacterium group</taxon>
        <taxon>Rhizobium</taxon>
    </lineage>
</organism>
<dbReference type="PANTHER" id="PTHR11803:SF58">
    <property type="entry name" value="PROTEIN HMF1-RELATED"/>
    <property type="match status" value="1"/>
</dbReference>
<dbReference type="EMBL" id="NAAC01000046">
    <property type="protein sequence ID" value="RDJ02755.1"/>
    <property type="molecule type" value="Genomic_DNA"/>
</dbReference>
<dbReference type="InterPro" id="IPR038743">
    <property type="entry name" value="YjgH-like"/>
</dbReference>
<dbReference type="CDD" id="cd02198">
    <property type="entry name" value="YjgH_like"/>
    <property type="match status" value="1"/>
</dbReference>
<comment type="caution">
    <text evidence="2">The sequence shown here is derived from an EMBL/GenBank/DDBJ whole genome shotgun (WGS) entry which is preliminary data.</text>
</comment>